<dbReference type="EMBL" id="CP017415">
    <property type="protein sequence ID" value="AOU97053.1"/>
    <property type="molecule type" value="Genomic_DNA"/>
</dbReference>
<protein>
    <recommendedName>
        <fullName evidence="5">Glycosyl transferase</fullName>
    </recommendedName>
</protein>
<evidence type="ECO:0000313" key="3">
    <source>
        <dbReference type="EMBL" id="AOU97053.1"/>
    </source>
</evidence>
<evidence type="ECO:0008006" key="5">
    <source>
        <dbReference type="Google" id="ProtNLM"/>
    </source>
</evidence>
<dbReference type="GO" id="GO:0008713">
    <property type="term" value="F:ADP-heptose-lipopolysaccharide heptosyltransferase activity"/>
    <property type="evidence" value="ECO:0007669"/>
    <property type="project" value="TreeGrafter"/>
</dbReference>
<dbReference type="PANTHER" id="PTHR30160">
    <property type="entry name" value="TETRAACYLDISACCHARIDE 4'-KINASE-RELATED"/>
    <property type="match status" value="1"/>
</dbReference>
<keyword evidence="2" id="KW-0808">Transferase</keyword>
<proteinExistence type="predicted"/>
<reference evidence="4" key="1">
    <citation type="submission" date="2016-09" db="EMBL/GenBank/DDBJ databases">
        <title>Acidihalobacter prosperus F5.</title>
        <authorList>
            <person name="Khaleque H.N."/>
            <person name="Ramsay J.P."/>
            <person name="Kaksonen A.H."/>
            <person name="Boxall N.J."/>
            <person name="Watkin E.L.J."/>
        </authorList>
    </citation>
    <scope>NUCLEOTIDE SEQUENCE [LARGE SCALE GENOMIC DNA]</scope>
    <source>
        <strain evidence="4">F5</strain>
    </source>
</reference>
<dbReference type="Gene3D" id="3.40.50.2000">
    <property type="entry name" value="Glycogen Phosphorylase B"/>
    <property type="match status" value="2"/>
</dbReference>
<dbReference type="Proteomes" id="UP000095401">
    <property type="component" value="Chromosome"/>
</dbReference>
<dbReference type="RefSeq" id="WP_070077443.1">
    <property type="nucleotide sequence ID" value="NZ_CP017415.1"/>
</dbReference>
<dbReference type="PANTHER" id="PTHR30160:SF7">
    <property type="entry name" value="ADP-HEPTOSE--LPS HEPTOSYLTRANSFERASE 2"/>
    <property type="match status" value="1"/>
</dbReference>
<keyword evidence="1" id="KW-0328">Glycosyltransferase</keyword>
<dbReference type="GO" id="GO:0009244">
    <property type="term" value="P:lipopolysaccharide core region biosynthetic process"/>
    <property type="evidence" value="ECO:0007669"/>
    <property type="project" value="TreeGrafter"/>
</dbReference>
<dbReference type="CDD" id="cd03789">
    <property type="entry name" value="GT9_LPS_heptosyltransferase"/>
    <property type="match status" value="1"/>
</dbReference>
<organism evidence="3 4">
    <name type="scientific">Acidihalobacter yilgarnensis</name>
    <dbReference type="NCBI Taxonomy" id="2819280"/>
    <lineage>
        <taxon>Bacteria</taxon>
        <taxon>Pseudomonadati</taxon>
        <taxon>Pseudomonadota</taxon>
        <taxon>Gammaproteobacteria</taxon>
        <taxon>Chromatiales</taxon>
        <taxon>Ectothiorhodospiraceae</taxon>
        <taxon>Acidihalobacter</taxon>
    </lineage>
</organism>
<dbReference type="SUPFAM" id="SSF53756">
    <property type="entry name" value="UDP-Glycosyltransferase/glycogen phosphorylase"/>
    <property type="match status" value="1"/>
</dbReference>
<dbReference type="AlphaFoldDB" id="A0A1D8IKU1"/>
<dbReference type="Pfam" id="PF01075">
    <property type="entry name" value="Glyco_transf_9"/>
    <property type="match status" value="1"/>
</dbReference>
<evidence type="ECO:0000256" key="1">
    <source>
        <dbReference type="ARBA" id="ARBA00022676"/>
    </source>
</evidence>
<dbReference type="GO" id="GO:0005829">
    <property type="term" value="C:cytosol"/>
    <property type="evidence" value="ECO:0007669"/>
    <property type="project" value="TreeGrafter"/>
</dbReference>
<keyword evidence="4" id="KW-1185">Reference proteome</keyword>
<dbReference type="KEGG" id="aprs:BI364_02675"/>
<sequence>MRVQPFTDLLYLGLRAAHALDRRARNTADFRPEAVRVILAVSTTAVGDTAMSSAGLHALRIRYPDARLVALLHPATGRLLKDHPDIDEHLFYSGRYADFMRTLRVLHRLRPDVAAVFHGNEPQMTPLLYLAGIPFIFKLPNTSRNRFLLSNASPRQAWADLGHGLRQRLAVARLAGADSDDPHMYLPVSNEARAAAETLLAAYGVTPGAPLIGLQTGASEPHRAWPAESFVALGHALAARHPGLRLILTGSPAEAAHCQRIAEAIGPVAINLAGALGLDHLPALIERLDVLVSGDTGPMHIAFAVGTPTVCLFGASDPAGAGPIYDLDRHSVLAAPWDASARALTAPMTRIGVNAVAAAVETRLGEHPAATA</sequence>
<name>A0A1D8IKU1_9GAMM</name>
<dbReference type="InterPro" id="IPR002201">
    <property type="entry name" value="Glyco_trans_9"/>
</dbReference>
<evidence type="ECO:0000313" key="4">
    <source>
        <dbReference type="Proteomes" id="UP000095401"/>
    </source>
</evidence>
<dbReference type="InterPro" id="IPR051199">
    <property type="entry name" value="LPS_LOS_Heptosyltrfase"/>
</dbReference>
<accession>A0A1D8IKU1</accession>
<gene>
    <name evidence="3" type="ORF">BI364_02675</name>
</gene>
<evidence type="ECO:0000256" key="2">
    <source>
        <dbReference type="ARBA" id="ARBA00022679"/>
    </source>
</evidence>